<dbReference type="AlphaFoldDB" id="A0A1M5B6E0"/>
<sequence length="212" mass="24233">MLMRYMMLLVVLFCSMTSQAETIDMHNPYQMMKQVSEKTFQRLKSEQGKIHQDPNYLKVIVKDELMPYVNYQYAALKLLGPYLKGAKRDDVLAFIDAFQGYLISSYAQVLTQYSDQDIQFGPAPKIDATDRITTVMVNIIDTPNPDIKLEFKLRKSKAGEWQAFDMIAEGISMLSSKRSEWSGKINNDGILAVANELKDLSQQPITIEKKKS</sequence>
<evidence type="ECO:0000313" key="3">
    <source>
        <dbReference type="Proteomes" id="UP000184159"/>
    </source>
</evidence>
<dbReference type="Gene3D" id="3.10.450.710">
    <property type="entry name" value="Tgt2/MlaC"/>
    <property type="match status" value="1"/>
</dbReference>
<proteinExistence type="predicted"/>
<dbReference type="InterPro" id="IPR008869">
    <property type="entry name" value="MlaC/ttg2D"/>
</dbReference>
<organism evidence="2 3">
    <name type="scientific">Vibrio gazogenes DSM 21264 = NBRC 103151</name>
    <dbReference type="NCBI Taxonomy" id="1123492"/>
    <lineage>
        <taxon>Bacteria</taxon>
        <taxon>Pseudomonadati</taxon>
        <taxon>Pseudomonadota</taxon>
        <taxon>Gammaproteobacteria</taxon>
        <taxon>Vibrionales</taxon>
        <taxon>Vibrionaceae</taxon>
        <taxon>Vibrio</taxon>
    </lineage>
</organism>
<keyword evidence="3" id="KW-1185">Reference proteome</keyword>
<dbReference type="PANTHER" id="PTHR36573:SF1">
    <property type="entry name" value="INTERMEMBRANE PHOSPHOLIPID TRANSPORT SYSTEM BINDING PROTEIN MLAC"/>
    <property type="match status" value="1"/>
</dbReference>
<dbReference type="PANTHER" id="PTHR36573">
    <property type="entry name" value="INTERMEMBRANE PHOSPHOLIPID TRANSPORT SYSTEM BINDING PROTEIN MLAC"/>
    <property type="match status" value="1"/>
</dbReference>
<dbReference type="NCBIfam" id="NF011697">
    <property type="entry name" value="PRK15117.1"/>
    <property type="match status" value="1"/>
</dbReference>
<name>A0A1M5B6E0_VIBGA</name>
<dbReference type="EMBL" id="FQUH01000009">
    <property type="protein sequence ID" value="SHF38084.1"/>
    <property type="molecule type" value="Genomic_DNA"/>
</dbReference>
<accession>A0A1M5B6E0</accession>
<evidence type="ECO:0000313" key="2">
    <source>
        <dbReference type="EMBL" id="SHF38084.1"/>
    </source>
</evidence>
<dbReference type="PIRSF" id="PIRSF004649">
    <property type="entry name" value="MlaC"/>
    <property type="match status" value="1"/>
</dbReference>
<feature type="chain" id="PRO_5011979465" evidence="1">
    <location>
        <begin position="21"/>
        <end position="212"/>
    </location>
</feature>
<keyword evidence="1" id="KW-0732">Signal</keyword>
<evidence type="ECO:0000256" key="1">
    <source>
        <dbReference type="SAM" id="SignalP"/>
    </source>
</evidence>
<dbReference type="InterPro" id="IPR042245">
    <property type="entry name" value="Tgt2/MlaC_sf"/>
</dbReference>
<reference evidence="3" key="1">
    <citation type="submission" date="2016-11" db="EMBL/GenBank/DDBJ databases">
        <authorList>
            <person name="Varghese N."/>
            <person name="Submissions S."/>
        </authorList>
    </citation>
    <scope>NUCLEOTIDE SEQUENCE [LARGE SCALE GENOMIC DNA]</scope>
    <source>
        <strain evidence="3">DSM 21264</strain>
    </source>
</reference>
<gene>
    <name evidence="2" type="ORF">SAMN02745781_02109</name>
</gene>
<dbReference type="Pfam" id="PF05494">
    <property type="entry name" value="MlaC"/>
    <property type="match status" value="1"/>
</dbReference>
<dbReference type="Proteomes" id="UP000184159">
    <property type="component" value="Unassembled WGS sequence"/>
</dbReference>
<feature type="signal peptide" evidence="1">
    <location>
        <begin position="1"/>
        <end position="20"/>
    </location>
</feature>
<dbReference type="RefSeq" id="WP_072958954.1">
    <property type="nucleotide sequence ID" value="NZ_FQUH01000009.1"/>
</dbReference>
<protein>
    <submittedName>
        <fullName evidence="2">Phospholipid transport system substrate-binding protein</fullName>
    </submittedName>
</protein>